<dbReference type="EMBL" id="SOYY01000024">
    <property type="protein sequence ID" value="KAA0702765.1"/>
    <property type="molecule type" value="Genomic_DNA"/>
</dbReference>
<gene>
    <name evidence="1" type="ORF">E1301_Tti016541</name>
</gene>
<evidence type="ECO:0000313" key="2">
    <source>
        <dbReference type="Proteomes" id="UP000324632"/>
    </source>
</evidence>
<reference evidence="1 2" key="1">
    <citation type="journal article" date="2019" name="Mol. Ecol. Resour.">
        <title>Chromosome-level genome assembly of Triplophysa tibetana, a fish adapted to the harsh high-altitude environment of the Tibetan Plateau.</title>
        <authorList>
            <person name="Yang X."/>
            <person name="Liu H."/>
            <person name="Ma Z."/>
            <person name="Zou Y."/>
            <person name="Zou M."/>
            <person name="Mao Y."/>
            <person name="Li X."/>
            <person name="Wang H."/>
            <person name="Chen T."/>
            <person name="Wang W."/>
            <person name="Yang R."/>
        </authorList>
    </citation>
    <scope>NUCLEOTIDE SEQUENCE [LARGE SCALE GENOMIC DNA]</scope>
    <source>
        <strain evidence="1">TTIB1903HZAU</strain>
        <tissue evidence="1">Muscle</tissue>
    </source>
</reference>
<organism evidence="1 2">
    <name type="scientific">Triplophysa tibetana</name>
    <dbReference type="NCBI Taxonomy" id="1572043"/>
    <lineage>
        <taxon>Eukaryota</taxon>
        <taxon>Metazoa</taxon>
        <taxon>Chordata</taxon>
        <taxon>Craniata</taxon>
        <taxon>Vertebrata</taxon>
        <taxon>Euteleostomi</taxon>
        <taxon>Actinopterygii</taxon>
        <taxon>Neopterygii</taxon>
        <taxon>Teleostei</taxon>
        <taxon>Ostariophysi</taxon>
        <taxon>Cypriniformes</taxon>
        <taxon>Nemacheilidae</taxon>
        <taxon>Triplophysa</taxon>
    </lineage>
</organism>
<evidence type="ECO:0000313" key="1">
    <source>
        <dbReference type="EMBL" id="KAA0702765.1"/>
    </source>
</evidence>
<sequence>MSRRKQSNPRQIKRDTFASFNILYLAPAKRRISQRTSERGHIMNSLASRAHVLHPGLEHHRRGDTALLTFSFSCIVKCMNGSEHTTPSVTVPVIQKPPDPDLRCEWVSGGVVTLNREQRVTECVSGVQARVCPHGSLWTLYSAPIAISAESPSARASNAPSLRFKEELLKSGCVLRFRLPQCDPQGLLHIVGIKRCSITQFSVSASKHCIFADFGARIVSSNAVIQGVSYGSLRIGCHCCHAQRRVRIAIVLIAFRRLQEGEGVERKSDIILSVFDGDSCFSTS</sequence>
<keyword evidence="2" id="KW-1185">Reference proteome</keyword>
<dbReference type="Proteomes" id="UP000324632">
    <property type="component" value="Chromosome 24"/>
</dbReference>
<dbReference type="AlphaFoldDB" id="A0A5A9N0R9"/>
<comment type="caution">
    <text evidence="1">The sequence shown here is derived from an EMBL/GenBank/DDBJ whole genome shotgun (WGS) entry which is preliminary data.</text>
</comment>
<accession>A0A5A9N0R9</accession>
<proteinExistence type="predicted"/>
<protein>
    <submittedName>
        <fullName evidence="1">Uncharacterized protein</fullName>
    </submittedName>
</protein>
<name>A0A5A9N0R9_9TELE</name>